<organism evidence="1">
    <name type="scientific">candidate division WOR-3 bacterium</name>
    <dbReference type="NCBI Taxonomy" id="2052148"/>
    <lineage>
        <taxon>Bacteria</taxon>
        <taxon>Bacteria division WOR-3</taxon>
    </lineage>
</organism>
<protein>
    <submittedName>
        <fullName evidence="1">Uncharacterized protein</fullName>
    </submittedName>
</protein>
<reference evidence="1" key="1">
    <citation type="journal article" date="2020" name="mSystems">
        <title>Genome- and Community-Level Interaction Insights into Carbon Utilization and Element Cycling Functions of Hydrothermarchaeota in Hydrothermal Sediment.</title>
        <authorList>
            <person name="Zhou Z."/>
            <person name="Liu Y."/>
            <person name="Xu W."/>
            <person name="Pan J."/>
            <person name="Luo Z.H."/>
            <person name="Li M."/>
        </authorList>
    </citation>
    <scope>NUCLEOTIDE SEQUENCE [LARGE SCALE GENOMIC DNA]</scope>
    <source>
        <strain evidence="1">SpSt-876</strain>
    </source>
</reference>
<evidence type="ECO:0000313" key="1">
    <source>
        <dbReference type="EMBL" id="HHS52668.1"/>
    </source>
</evidence>
<name>A0A7C6A9T7_UNCW3</name>
<sequence>MSFKVRKFLILLNLSLLTIGCKSDKVLYRATSDYFPLKPGMVWKYINNNDTSVVEVIGDTFVLGHYCILVYHNYLEEFWIKDKTEIKKFVDKKLNRAGYDYILERQFRRYFPLPLIKGSSWYEDYQNRVDVLGDTIYIKHAIAGRINGWGDITTPAGNFTEVYNITLIDSLRLNDSLLVETSHYWLAPEIGIVRYAIPDTFELVQFTTSR</sequence>
<dbReference type="PROSITE" id="PS51257">
    <property type="entry name" value="PROKAR_LIPOPROTEIN"/>
    <property type="match status" value="1"/>
</dbReference>
<proteinExistence type="predicted"/>
<accession>A0A7C6A9T7</accession>
<dbReference type="EMBL" id="DTLI01000174">
    <property type="protein sequence ID" value="HHS52668.1"/>
    <property type="molecule type" value="Genomic_DNA"/>
</dbReference>
<gene>
    <name evidence="1" type="ORF">ENW73_07380</name>
</gene>
<dbReference type="Gene3D" id="2.40.360.20">
    <property type="match status" value="1"/>
</dbReference>
<comment type="caution">
    <text evidence="1">The sequence shown here is derived from an EMBL/GenBank/DDBJ whole genome shotgun (WGS) entry which is preliminary data.</text>
</comment>
<dbReference type="AlphaFoldDB" id="A0A7C6A9T7"/>